<proteinExistence type="predicted"/>
<dbReference type="STRING" id="1798364.A3G54_01735"/>
<evidence type="ECO:0000313" key="3">
    <source>
        <dbReference type="Proteomes" id="UP000178894"/>
    </source>
</evidence>
<name>A0A1F5XZQ0_9BACT</name>
<organism evidence="2 3">
    <name type="scientific">Candidatus Giovannonibacteria bacterium RIFCSPLOWO2_12_FULL_44_15</name>
    <dbReference type="NCBI Taxonomy" id="1798364"/>
    <lineage>
        <taxon>Bacteria</taxon>
        <taxon>Candidatus Giovannoniibacteriota</taxon>
    </lineage>
</organism>
<accession>A0A1F5XZQ0</accession>
<evidence type="ECO:0000256" key="1">
    <source>
        <dbReference type="SAM" id="Phobius"/>
    </source>
</evidence>
<evidence type="ECO:0000313" key="2">
    <source>
        <dbReference type="EMBL" id="OGF93404.1"/>
    </source>
</evidence>
<keyword evidence="1" id="KW-1133">Transmembrane helix</keyword>
<gene>
    <name evidence="2" type="ORF">A3G54_01735</name>
</gene>
<dbReference type="EMBL" id="MFIQ01000019">
    <property type="protein sequence ID" value="OGF93404.1"/>
    <property type="molecule type" value="Genomic_DNA"/>
</dbReference>
<keyword evidence="1" id="KW-0812">Transmembrane</keyword>
<feature type="transmembrane region" description="Helical" evidence="1">
    <location>
        <begin position="7"/>
        <end position="27"/>
    </location>
</feature>
<reference evidence="2 3" key="1">
    <citation type="journal article" date="2016" name="Nat. Commun.">
        <title>Thousands of microbial genomes shed light on interconnected biogeochemical processes in an aquifer system.</title>
        <authorList>
            <person name="Anantharaman K."/>
            <person name="Brown C.T."/>
            <person name="Hug L.A."/>
            <person name="Sharon I."/>
            <person name="Castelle C.J."/>
            <person name="Probst A.J."/>
            <person name="Thomas B.C."/>
            <person name="Singh A."/>
            <person name="Wilkins M.J."/>
            <person name="Karaoz U."/>
            <person name="Brodie E.L."/>
            <person name="Williams K.H."/>
            <person name="Hubbard S.S."/>
            <person name="Banfield J.F."/>
        </authorList>
    </citation>
    <scope>NUCLEOTIDE SEQUENCE [LARGE SCALE GENOMIC DNA]</scope>
</reference>
<protein>
    <submittedName>
        <fullName evidence="2">Uncharacterized protein</fullName>
    </submittedName>
</protein>
<keyword evidence="1" id="KW-0472">Membrane</keyword>
<sequence>MHKKGFINIGIVLAIIVLLGVGSYYVATRNAEAPVTNENQQNVNVPAETATDEKYRNDKFGFEISTKDVVAEEVDLFALGVVGYENELSVVFEEKPPCDNTTGCRWGRIEVGRPDPNYTTLQSIKNDKSDGSDTEHDYSITWGPDITIGGQPAIKGITREGGIPVAYVIYNGNLYRFARELILDKNILSTFKFTQ</sequence>
<dbReference type="AlphaFoldDB" id="A0A1F5XZQ0"/>
<comment type="caution">
    <text evidence="2">The sequence shown here is derived from an EMBL/GenBank/DDBJ whole genome shotgun (WGS) entry which is preliminary data.</text>
</comment>
<dbReference type="Proteomes" id="UP000178894">
    <property type="component" value="Unassembled WGS sequence"/>
</dbReference>